<dbReference type="GO" id="GO:0071949">
    <property type="term" value="F:FAD binding"/>
    <property type="evidence" value="ECO:0007669"/>
    <property type="project" value="InterPro"/>
</dbReference>
<keyword evidence="5" id="KW-0503">Monooxygenase</keyword>
<dbReference type="OrthoDB" id="4230779at2"/>
<dbReference type="Gene3D" id="3.50.50.60">
    <property type="entry name" value="FAD/NAD(P)-binding domain"/>
    <property type="match status" value="1"/>
</dbReference>
<protein>
    <submittedName>
        <fullName evidence="7">3-hydroxybenzoate 6-hydroxylase 1</fullName>
        <ecNumber evidence="7">1.14.13.24</ecNumber>
    </submittedName>
</protein>
<reference evidence="7 8" key="1">
    <citation type="submission" date="2017-03" db="EMBL/GenBank/DDBJ databases">
        <authorList>
            <person name="Afonso C.L."/>
            <person name="Miller P.J."/>
            <person name="Scott M.A."/>
            <person name="Spackman E."/>
            <person name="Goraichik I."/>
            <person name="Dimitrov K.M."/>
            <person name="Suarez D.L."/>
            <person name="Swayne D.E."/>
        </authorList>
    </citation>
    <scope>NUCLEOTIDE SEQUENCE [LARGE SCALE GENOMIC DNA]</scope>
    <source>
        <strain evidence="7 8">CECT 8620</strain>
    </source>
</reference>
<accession>A0A1Y5SQA3</accession>
<evidence type="ECO:0000256" key="3">
    <source>
        <dbReference type="ARBA" id="ARBA00022827"/>
    </source>
</evidence>
<dbReference type="GO" id="GO:0018669">
    <property type="term" value="F:3-hydroxybenzoate 6-monooxygenase activity"/>
    <property type="evidence" value="ECO:0007669"/>
    <property type="project" value="UniProtKB-EC"/>
</dbReference>
<dbReference type="RefSeq" id="WP_085836481.1">
    <property type="nucleotide sequence ID" value="NZ_FWFS01000006.1"/>
</dbReference>
<comment type="cofactor">
    <cofactor evidence="1">
        <name>FAD</name>
        <dbReference type="ChEBI" id="CHEBI:57692"/>
    </cofactor>
</comment>
<keyword evidence="2" id="KW-0285">Flavoprotein</keyword>
<name>A0A1Y5SQA3_9RHOB</name>
<dbReference type="PANTHER" id="PTHR13789:SF318">
    <property type="entry name" value="GERANYLGERANYL DIPHOSPHATE REDUCTASE"/>
    <property type="match status" value="1"/>
</dbReference>
<organism evidence="7 8">
    <name type="scientific">Aquimixticola soesokkakensis</name>
    <dbReference type="NCBI Taxonomy" id="1519096"/>
    <lineage>
        <taxon>Bacteria</taxon>
        <taxon>Pseudomonadati</taxon>
        <taxon>Pseudomonadota</taxon>
        <taxon>Alphaproteobacteria</taxon>
        <taxon>Rhodobacterales</taxon>
        <taxon>Paracoccaceae</taxon>
        <taxon>Aquimixticola</taxon>
    </lineage>
</organism>
<evidence type="ECO:0000259" key="6">
    <source>
        <dbReference type="Pfam" id="PF01494"/>
    </source>
</evidence>
<dbReference type="Pfam" id="PF01494">
    <property type="entry name" value="FAD_binding_3"/>
    <property type="match status" value="1"/>
</dbReference>
<sequence>MLFGLDIAISGAGIAGLACARALALRGAKVTVYEQAPELGEVGAGLQISPNGVRVLDALGLDARARAVRSQGVRLIDGRSARGVINLDFARHLPGQDFLLMHRADLLDLLAEGARGVGVRIVTGNKVTAYTSDDLAVTLHFADGTTARHALAIGADGLHSDLRPMLNKSSTPFFTGQTAWRAVVPAIGGEPAEARLYMGAGRHLVTYPLRNGTQVNIVAVQEQAEWTPDSWSHEDDPAVLRAAFGGFAPEVQGLLARVARVHRWGLFRHPVARHWVGPRFALLGDAAHPTLPFLAQGAVMALEDGWSLATRLAALPMDEALAFYEAERRPRVIRVIEAANANARNYHLSGPKRQLAHTLLRGAGRFAPKAVVERFDWLYNFDPTA</sequence>
<dbReference type="PRINTS" id="PR00420">
    <property type="entry name" value="RNGMNOXGNASE"/>
</dbReference>
<dbReference type="AlphaFoldDB" id="A0A1Y5SQA3"/>
<dbReference type="SUPFAM" id="SSF51905">
    <property type="entry name" value="FAD/NAD(P)-binding domain"/>
    <property type="match status" value="1"/>
</dbReference>
<gene>
    <name evidence="7" type="primary">xlnD</name>
    <name evidence="7" type="ORF">AQS8620_01766</name>
</gene>
<evidence type="ECO:0000313" key="8">
    <source>
        <dbReference type="Proteomes" id="UP000193862"/>
    </source>
</evidence>
<evidence type="ECO:0000256" key="5">
    <source>
        <dbReference type="ARBA" id="ARBA00023033"/>
    </source>
</evidence>
<keyword evidence="3" id="KW-0274">FAD</keyword>
<proteinExistence type="predicted"/>
<dbReference type="PANTHER" id="PTHR13789">
    <property type="entry name" value="MONOOXYGENASE"/>
    <property type="match status" value="1"/>
</dbReference>
<evidence type="ECO:0000256" key="4">
    <source>
        <dbReference type="ARBA" id="ARBA00023002"/>
    </source>
</evidence>
<keyword evidence="4 7" id="KW-0560">Oxidoreductase</keyword>
<dbReference type="InterPro" id="IPR050493">
    <property type="entry name" value="FAD-dep_Monooxygenase_BioMet"/>
</dbReference>
<dbReference type="SUPFAM" id="SSF54373">
    <property type="entry name" value="FAD-linked reductases, C-terminal domain"/>
    <property type="match status" value="1"/>
</dbReference>
<evidence type="ECO:0000256" key="2">
    <source>
        <dbReference type="ARBA" id="ARBA00022630"/>
    </source>
</evidence>
<dbReference type="Proteomes" id="UP000193862">
    <property type="component" value="Unassembled WGS sequence"/>
</dbReference>
<dbReference type="InterPro" id="IPR002938">
    <property type="entry name" value="FAD-bd"/>
</dbReference>
<keyword evidence="8" id="KW-1185">Reference proteome</keyword>
<evidence type="ECO:0000256" key="1">
    <source>
        <dbReference type="ARBA" id="ARBA00001974"/>
    </source>
</evidence>
<evidence type="ECO:0000313" key="7">
    <source>
        <dbReference type="EMBL" id="SLN44203.1"/>
    </source>
</evidence>
<feature type="domain" description="FAD-binding" evidence="6">
    <location>
        <begin position="6"/>
        <end position="338"/>
    </location>
</feature>
<dbReference type="EC" id="1.14.13.24" evidence="7"/>
<dbReference type="EMBL" id="FWFS01000006">
    <property type="protein sequence ID" value="SLN44203.1"/>
    <property type="molecule type" value="Genomic_DNA"/>
</dbReference>
<dbReference type="InterPro" id="IPR036188">
    <property type="entry name" value="FAD/NAD-bd_sf"/>
</dbReference>